<proteinExistence type="predicted"/>
<accession>A0A0L8GSS8</accession>
<gene>
    <name evidence="1" type="ORF">OCBIM_22028413mg</name>
</gene>
<dbReference type="AlphaFoldDB" id="A0A0L8GSS8"/>
<protein>
    <submittedName>
        <fullName evidence="1">Uncharacterized protein</fullName>
    </submittedName>
</protein>
<name>A0A0L8GSS8_OCTBM</name>
<reference evidence="1" key="1">
    <citation type="submission" date="2015-07" db="EMBL/GenBank/DDBJ databases">
        <title>MeaNS - Measles Nucleotide Surveillance Program.</title>
        <authorList>
            <person name="Tran T."/>
            <person name="Druce J."/>
        </authorList>
    </citation>
    <scope>NUCLEOTIDE SEQUENCE</scope>
    <source>
        <strain evidence="1">UCB-OBI-ISO-001</strain>
        <tissue evidence="1">Gonad</tissue>
    </source>
</reference>
<dbReference type="EMBL" id="KQ420483">
    <property type="protein sequence ID" value="KOF80116.1"/>
    <property type="molecule type" value="Genomic_DNA"/>
</dbReference>
<sequence length="68" mass="7922">MFSPISRFYQCSFRNISSLNCLPLLSCKYFLLSKPQQKESKNTQKKLLLCSVNVSVIQNFHCYNNNIV</sequence>
<evidence type="ECO:0000313" key="1">
    <source>
        <dbReference type="EMBL" id="KOF80116.1"/>
    </source>
</evidence>
<organism evidence="1">
    <name type="scientific">Octopus bimaculoides</name>
    <name type="common">California two-spotted octopus</name>
    <dbReference type="NCBI Taxonomy" id="37653"/>
    <lineage>
        <taxon>Eukaryota</taxon>
        <taxon>Metazoa</taxon>
        <taxon>Spiralia</taxon>
        <taxon>Lophotrochozoa</taxon>
        <taxon>Mollusca</taxon>
        <taxon>Cephalopoda</taxon>
        <taxon>Coleoidea</taxon>
        <taxon>Octopodiformes</taxon>
        <taxon>Octopoda</taxon>
        <taxon>Incirrata</taxon>
        <taxon>Octopodidae</taxon>
        <taxon>Octopus</taxon>
    </lineage>
</organism>